<reference evidence="7" key="1">
    <citation type="submission" date="2021-02" db="EMBL/GenBank/DDBJ databases">
        <authorList>
            <person name="Nowell W R."/>
        </authorList>
    </citation>
    <scope>NUCLEOTIDE SEQUENCE</scope>
</reference>
<dbReference type="Proteomes" id="UP000663844">
    <property type="component" value="Unassembled WGS sequence"/>
</dbReference>
<dbReference type="PROSITE" id="PS50267">
    <property type="entry name" value="NA_NEUROTRAN_SYMP_3"/>
    <property type="match status" value="1"/>
</dbReference>
<feature type="non-terminal residue" evidence="7">
    <location>
        <position position="149"/>
    </location>
</feature>
<dbReference type="EMBL" id="CAJOAZ010020920">
    <property type="protein sequence ID" value="CAF4351068.1"/>
    <property type="molecule type" value="Genomic_DNA"/>
</dbReference>
<dbReference type="GO" id="GO:0006865">
    <property type="term" value="P:amino acid transport"/>
    <property type="evidence" value="ECO:0007669"/>
    <property type="project" value="TreeGrafter"/>
</dbReference>
<accession>A0A820L365</accession>
<proteinExistence type="predicted"/>
<evidence type="ECO:0000256" key="4">
    <source>
        <dbReference type="ARBA" id="ARBA00022989"/>
    </source>
</evidence>
<evidence type="ECO:0000313" key="8">
    <source>
        <dbReference type="Proteomes" id="UP000663844"/>
    </source>
</evidence>
<dbReference type="GO" id="GO:0005886">
    <property type="term" value="C:plasma membrane"/>
    <property type="evidence" value="ECO:0007669"/>
    <property type="project" value="TreeGrafter"/>
</dbReference>
<keyword evidence="3 6" id="KW-0812">Transmembrane</keyword>
<evidence type="ECO:0000256" key="1">
    <source>
        <dbReference type="ARBA" id="ARBA00004141"/>
    </source>
</evidence>
<dbReference type="Pfam" id="PF00209">
    <property type="entry name" value="SNF"/>
    <property type="match status" value="1"/>
</dbReference>
<organism evidence="7 8">
    <name type="scientific">Adineta steineri</name>
    <dbReference type="NCBI Taxonomy" id="433720"/>
    <lineage>
        <taxon>Eukaryota</taxon>
        <taxon>Metazoa</taxon>
        <taxon>Spiralia</taxon>
        <taxon>Gnathifera</taxon>
        <taxon>Rotifera</taxon>
        <taxon>Eurotatoria</taxon>
        <taxon>Bdelloidea</taxon>
        <taxon>Adinetida</taxon>
        <taxon>Adinetidae</taxon>
        <taxon>Adineta</taxon>
    </lineage>
</organism>
<dbReference type="InterPro" id="IPR037272">
    <property type="entry name" value="SNS_sf"/>
</dbReference>
<gene>
    <name evidence="7" type="ORF">OXD698_LOCUS48774</name>
</gene>
<keyword evidence="2" id="KW-0813">Transport</keyword>
<comment type="caution">
    <text evidence="7">The sequence shown here is derived from an EMBL/GenBank/DDBJ whole genome shotgun (WGS) entry which is preliminary data.</text>
</comment>
<dbReference type="PANTHER" id="PTHR11616:SF240">
    <property type="entry name" value="BLOATED TUBULES, ISOFORM B-RELATED"/>
    <property type="match status" value="1"/>
</dbReference>
<feature type="non-terminal residue" evidence="7">
    <location>
        <position position="1"/>
    </location>
</feature>
<feature type="transmembrane region" description="Helical" evidence="6">
    <location>
        <begin position="23"/>
        <end position="49"/>
    </location>
</feature>
<evidence type="ECO:0000256" key="2">
    <source>
        <dbReference type="ARBA" id="ARBA00022448"/>
    </source>
</evidence>
<dbReference type="PANTHER" id="PTHR11616">
    <property type="entry name" value="SODIUM/CHLORIDE DEPENDENT TRANSPORTER"/>
    <property type="match status" value="1"/>
</dbReference>
<dbReference type="InterPro" id="IPR000175">
    <property type="entry name" value="Na/ntran_symport"/>
</dbReference>
<comment type="subcellular location">
    <subcellularLocation>
        <location evidence="1">Membrane</location>
        <topology evidence="1">Multi-pass membrane protein</topology>
    </subcellularLocation>
</comment>
<dbReference type="AlphaFoldDB" id="A0A820L365"/>
<evidence type="ECO:0000256" key="6">
    <source>
        <dbReference type="SAM" id="Phobius"/>
    </source>
</evidence>
<keyword evidence="4 6" id="KW-1133">Transmembrane helix</keyword>
<evidence type="ECO:0000256" key="3">
    <source>
        <dbReference type="ARBA" id="ARBA00022692"/>
    </source>
</evidence>
<evidence type="ECO:0000256" key="5">
    <source>
        <dbReference type="ARBA" id="ARBA00023136"/>
    </source>
</evidence>
<dbReference type="GO" id="GO:0035725">
    <property type="term" value="P:sodium ion transmembrane transport"/>
    <property type="evidence" value="ECO:0007669"/>
    <property type="project" value="TreeGrafter"/>
</dbReference>
<feature type="transmembrane region" description="Helical" evidence="6">
    <location>
        <begin position="55"/>
        <end position="76"/>
    </location>
</feature>
<evidence type="ECO:0000313" key="7">
    <source>
        <dbReference type="EMBL" id="CAF4351068.1"/>
    </source>
</evidence>
<feature type="transmembrane region" description="Helical" evidence="6">
    <location>
        <begin position="96"/>
        <end position="115"/>
    </location>
</feature>
<dbReference type="SUPFAM" id="SSF161070">
    <property type="entry name" value="SNF-like"/>
    <property type="match status" value="1"/>
</dbReference>
<name>A0A820L365_9BILA</name>
<protein>
    <submittedName>
        <fullName evidence="7">Uncharacterized protein</fullName>
    </submittedName>
</protein>
<keyword evidence="5 6" id="KW-0472">Membrane</keyword>
<sequence>FASTDVTITALMEFFPRYAKKRWLLVIITCIVYFLVSLPFACPGGYFLFELFQEYTANISLVFIGFFEVVAVAYIYGFDRFMNDIKMMLGKRAAEYYLFFTWCVAGPLLTLILTITNLLNSAPLKTEAGGGFEAYEFPTWSTVLGWLIF</sequence>